<dbReference type="PANTHER" id="PTHR48109:SF1">
    <property type="entry name" value="DIHYDROOROTATE DEHYDROGENASE (FUMARATE)"/>
    <property type="match status" value="1"/>
</dbReference>
<comment type="caution">
    <text evidence="11">The sequence shown here is derived from an EMBL/GenBank/DDBJ whole genome shotgun (WGS) entry which is preliminary data.</text>
</comment>
<keyword evidence="8 9" id="KW-0560">Oxidoreductase</keyword>
<dbReference type="PIRSF" id="PIRSF000164">
    <property type="entry name" value="DHO_oxidase"/>
    <property type="match status" value="1"/>
</dbReference>
<comment type="pathway">
    <text evidence="2 9">Pyrimidine metabolism; UMP biosynthesis via de novo pathway.</text>
</comment>
<comment type="catalytic activity">
    <reaction evidence="9">
        <text>(S)-dihydroorotate + A = orotate + AH2</text>
        <dbReference type="Rhea" id="RHEA:18073"/>
        <dbReference type="ChEBI" id="CHEBI:13193"/>
        <dbReference type="ChEBI" id="CHEBI:17499"/>
        <dbReference type="ChEBI" id="CHEBI:30839"/>
        <dbReference type="ChEBI" id="CHEBI:30864"/>
    </reaction>
</comment>
<dbReference type="SUPFAM" id="SSF51395">
    <property type="entry name" value="FMN-linked oxidoreductases"/>
    <property type="match status" value="1"/>
</dbReference>
<dbReference type="InterPro" id="IPR005720">
    <property type="entry name" value="Dihydroorotate_DH_cat"/>
</dbReference>
<keyword evidence="5 9" id="KW-0285">Flavoprotein</keyword>
<dbReference type="CDD" id="cd04740">
    <property type="entry name" value="DHOD_1B_like"/>
    <property type="match status" value="1"/>
</dbReference>
<feature type="binding site" evidence="9">
    <location>
        <begin position="196"/>
        <end position="197"/>
    </location>
    <ligand>
        <name>substrate</name>
    </ligand>
</feature>
<comment type="function">
    <text evidence="9">Catalyzes the conversion of dihydroorotate to orotate.</text>
</comment>
<comment type="cofactor">
    <cofactor evidence="9">
        <name>FMN</name>
        <dbReference type="ChEBI" id="CHEBI:58210"/>
    </cofactor>
    <text evidence="9">Binds 1 FMN per subunit.</text>
</comment>
<dbReference type="PANTHER" id="PTHR48109">
    <property type="entry name" value="DIHYDROOROTATE DEHYDROGENASE (QUINONE), MITOCHONDRIAL-RELATED"/>
    <property type="match status" value="1"/>
</dbReference>
<dbReference type="InterPro" id="IPR024920">
    <property type="entry name" value="Dihydroorotate_DH_1"/>
</dbReference>
<evidence type="ECO:0000313" key="12">
    <source>
        <dbReference type="Proteomes" id="UP000285961"/>
    </source>
</evidence>
<protein>
    <recommendedName>
        <fullName evidence="9">Dihydroorotate dehydrogenase</fullName>
        <shortName evidence="9">DHOD</shortName>
        <shortName evidence="9">DHODase</shortName>
        <shortName evidence="9">DHOdehase</shortName>
        <ecNumber evidence="9">1.3.-.-</ecNumber>
    </recommendedName>
</protein>
<evidence type="ECO:0000256" key="3">
    <source>
        <dbReference type="ARBA" id="ARBA00008008"/>
    </source>
</evidence>
<feature type="binding site" evidence="9">
    <location>
        <position position="48"/>
    </location>
    <ligand>
        <name>substrate</name>
    </ligand>
</feature>
<feature type="binding site" evidence="9">
    <location>
        <begin position="48"/>
        <end position="49"/>
    </location>
    <ligand>
        <name>FMN</name>
        <dbReference type="ChEBI" id="CHEBI:58210"/>
    </ligand>
</feature>
<keyword evidence="4 9" id="KW-0963">Cytoplasm</keyword>
<keyword evidence="7 9" id="KW-0665">Pyrimidine biosynthesis</keyword>
<dbReference type="InterPro" id="IPR012135">
    <property type="entry name" value="Dihydroorotate_DH_1_2"/>
</dbReference>
<keyword evidence="6 9" id="KW-0288">FMN</keyword>
<dbReference type="EC" id="1.3.-.-" evidence="9"/>
<dbReference type="Proteomes" id="UP000285961">
    <property type="component" value="Unassembled WGS sequence"/>
</dbReference>
<evidence type="ECO:0000256" key="5">
    <source>
        <dbReference type="ARBA" id="ARBA00022630"/>
    </source>
</evidence>
<evidence type="ECO:0000313" key="11">
    <source>
        <dbReference type="EMBL" id="RJP75676.1"/>
    </source>
</evidence>
<dbReference type="HAMAP" id="MF_00224">
    <property type="entry name" value="DHO_dh_type1"/>
    <property type="match status" value="1"/>
</dbReference>
<dbReference type="GO" id="GO:0044205">
    <property type="term" value="P:'de novo' UMP biosynthetic process"/>
    <property type="evidence" value="ECO:0007669"/>
    <property type="project" value="UniProtKB-UniRule"/>
</dbReference>
<dbReference type="GO" id="GO:0004152">
    <property type="term" value="F:dihydroorotate dehydrogenase activity"/>
    <property type="evidence" value="ECO:0007669"/>
    <property type="project" value="UniProtKB-UniRule"/>
</dbReference>
<dbReference type="InterPro" id="IPR033888">
    <property type="entry name" value="DHOD_1B"/>
</dbReference>
<evidence type="ECO:0000259" key="10">
    <source>
        <dbReference type="Pfam" id="PF01180"/>
    </source>
</evidence>
<evidence type="ECO:0000256" key="6">
    <source>
        <dbReference type="ARBA" id="ARBA00022643"/>
    </source>
</evidence>
<organism evidence="11 12">
    <name type="scientific">Candidatus Abyssobacteria bacterium SURF_17</name>
    <dbReference type="NCBI Taxonomy" id="2093361"/>
    <lineage>
        <taxon>Bacteria</taxon>
        <taxon>Pseudomonadati</taxon>
        <taxon>Candidatus Hydrogenedentota</taxon>
        <taxon>Candidatus Abyssobacteria</taxon>
    </lineage>
</organism>
<evidence type="ECO:0000256" key="8">
    <source>
        <dbReference type="ARBA" id="ARBA00023002"/>
    </source>
</evidence>
<feature type="binding site" evidence="9">
    <location>
        <position position="24"/>
    </location>
    <ligand>
        <name>FMN</name>
        <dbReference type="ChEBI" id="CHEBI:58210"/>
    </ligand>
</feature>
<gene>
    <name evidence="9" type="primary">pyrD</name>
    <name evidence="11" type="ORF">C4532_00170</name>
</gene>
<feature type="binding site" evidence="9">
    <location>
        <begin position="247"/>
        <end position="248"/>
    </location>
    <ligand>
        <name>FMN</name>
        <dbReference type="ChEBI" id="CHEBI:58210"/>
    </ligand>
</feature>
<sequence length="320" mass="33965">MPKLPNLRVNVGGIEMKNPVVAASGTFGYGLEFSRFVDLSRLGAFVTKGVSSRPWPGNRPARIVETRAGMLNAIGLQNVGIEAFLTDKLPRIRKLDTAIIVNIVGREIDEYVAVAKKLSGQDGVAGIELNISCPNIKQGGISFGQNPNLSAEVTQAVKNAAPKKPLIVKLTPNVTDVAAIALAVERGGADAVSLINTLTGMAIDIDARRPVLANITGGLSGPAIKPVALRMVWQVARTVKIPVIGIGGISCWQDAVEFLIAGATAVAVGTANFINPKVTIEIIEGIERYLVKHKMRDVYQLIGSLVTDEPNTQRTPDCCT</sequence>
<proteinExistence type="inferred from homology"/>
<feature type="binding site" evidence="9">
    <location>
        <position position="195"/>
    </location>
    <ligand>
        <name>FMN</name>
        <dbReference type="ChEBI" id="CHEBI:58210"/>
    </ligand>
</feature>
<feature type="binding site" evidence="9">
    <location>
        <position position="130"/>
    </location>
    <ligand>
        <name>FMN</name>
        <dbReference type="ChEBI" id="CHEBI:58210"/>
    </ligand>
</feature>
<feature type="binding site" evidence="9">
    <location>
        <position position="221"/>
    </location>
    <ligand>
        <name>FMN</name>
        <dbReference type="ChEBI" id="CHEBI:58210"/>
    </ligand>
</feature>
<dbReference type="NCBIfam" id="NF005574">
    <property type="entry name" value="PRK07259.1"/>
    <property type="match status" value="1"/>
</dbReference>
<evidence type="ECO:0000256" key="1">
    <source>
        <dbReference type="ARBA" id="ARBA00004496"/>
    </source>
</evidence>
<feature type="active site" description="Nucleophile" evidence="9">
    <location>
        <position position="133"/>
    </location>
</feature>
<feature type="binding site" evidence="9">
    <location>
        <position position="169"/>
    </location>
    <ligand>
        <name>FMN</name>
        <dbReference type="ChEBI" id="CHEBI:58210"/>
    </ligand>
</feature>
<evidence type="ECO:0000256" key="7">
    <source>
        <dbReference type="ARBA" id="ARBA00022975"/>
    </source>
</evidence>
<dbReference type="EMBL" id="QZKI01000001">
    <property type="protein sequence ID" value="RJP75676.1"/>
    <property type="molecule type" value="Genomic_DNA"/>
</dbReference>
<evidence type="ECO:0000256" key="2">
    <source>
        <dbReference type="ARBA" id="ARBA00004725"/>
    </source>
</evidence>
<dbReference type="Pfam" id="PF01180">
    <property type="entry name" value="DHO_dh"/>
    <property type="match status" value="1"/>
</dbReference>
<feature type="binding site" evidence="9">
    <location>
        <begin position="269"/>
        <end position="270"/>
    </location>
    <ligand>
        <name>FMN</name>
        <dbReference type="ChEBI" id="CHEBI:58210"/>
    </ligand>
</feature>
<name>A0A419F9W4_9BACT</name>
<comment type="similarity">
    <text evidence="3 9">Belongs to the dihydroorotate dehydrogenase family. Type 1 subfamily.</text>
</comment>
<dbReference type="UniPathway" id="UPA00070"/>
<dbReference type="InterPro" id="IPR050074">
    <property type="entry name" value="DHO_dehydrogenase"/>
</dbReference>
<feature type="binding site" evidence="9">
    <location>
        <position position="130"/>
    </location>
    <ligand>
        <name>substrate</name>
    </ligand>
</feature>
<dbReference type="FunFam" id="3.20.20.70:FF:000027">
    <property type="entry name" value="Dihydropyrimidine dehydrogenase [NADP(+)]"/>
    <property type="match status" value="1"/>
</dbReference>
<dbReference type="InterPro" id="IPR049622">
    <property type="entry name" value="Dihydroorotate_DH_I"/>
</dbReference>
<dbReference type="AlphaFoldDB" id="A0A419F9W4"/>
<dbReference type="GO" id="GO:0005737">
    <property type="term" value="C:cytoplasm"/>
    <property type="evidence" value="ECO:0007669"/>
    <property type="project" value="UniProtKB-SubCell"/>
</dbReference>
<feature type="binding site" evidence="9">
    <location>
        <position position="102"/>
    </location>
    <ligand>
        <name>FMN</name>
        <dbReference type="ChEBI" id="CHEBI:58210"/>
    </ligand>
</feature>
<evidence type="ECO:0000256" key="4">
    <source>
        <dbReference type="ARBA" id="ARBA00022490"/>
    </source>
</evidence>
<comment type="subcellular location">
    <subcellularLocation>
        <location evidence="1 9">Cytoplasm</location>
    </subcellularLocation>
</comment>
<feature type="domain" description="Dihydroorotate dehydrogenase catalytic" evidence="10">
    <location>
        <begin position="7"/>
        <end position="290"/>
    </location>
</feature>
<reference evidence="11 12" key="1">
    <citation type="journal article" date="2017" name="ISME J.">
        <title>Energy and carbon metabolisms in a deep terrestrial subsurface fluid microbial community.</title>
        <authorList>
            <person name="Momper L."/>
            <person name="Jungbluth S.P."/>
            <person name="Lee M.D."/>
            <person name="Amend J.P."/>
        </authorList>
    </citation>
    <scope>NUCLEOTIDE SEQUENCE [LARGE SCALE GENOMIC DNA]</scope>
    <source>
        <strain evidence="11">SURF_17</strain>
    </source>
</reference>
<dbReference type="NCBIfam" id="TIGR01037">
    <property type="entry name" value="pyrD_sub1_fam"/>
    <property type="match status" value="1"/>
</dbReference>
<dbReference type="InterPro" id="IPR013785">
    <property type="entry name" value="Aldolase_TIM"/>
</dbReference>
<evidence type="ECO:0000256" key="9">
    <source>
        <dbReference type="HAMAP-Rule" id="MF_00224"/>
    </source>
</evidence>
<feature type="binding site" evidence="9">
    <location>
        <begin position="72"/>
        <end position="76"/>
    </location>
    <ligand>
        <name>substrate</name>
    </ligand>
</feature>
<dbReference type="Gene3D" id="3.20.20.70">
    <property type="entry name" value="Aldolase class I"/>
    <property type="match status" value="1"/>
</dbReference>
<dbReference type="GO" id="GO:0006207">
    <property type="term" value="P:'de novo' pyrimidine nucleobase biosynthetic process"/>
    <property type="evidence" value="ECO:0007669"/>
    <property type="project" value="TreeGrafter"/>
</dbReference>
<accession>A0A419F9W4</accession>